<proteinExistence type="predicted"/>
<comment type="caution">
    <text evidence="1">The sequence shown here is derived from an EMBL/GenBank/DDBJ whole genome shotgun (WGS) entry which is preliminary data.</text>
</comment>
<evidence type="ECO:0000313" key="2">
    <source>
        <dbReference type="Proteomes" id="UP001224775"/>
    </source>
</evidence>
<organism evidence="1 2">
    <name type="scientific">Skeletonema marinoi</name>
    <dbReference type="NCBI Taxonomy" id="267567"/>
    <lineage>
        <taxon>Eukaryota</taxon>
        <taxon>Sar</taxon>
        <taxon>Stramenopiles</taxon>
        <taxon>Ochrophyta</taxon>
        <taxon>Bacillariophyta</taxon>
        <taxon>Coscinodiscophyceae</taxon>
        <taxon>Thalassiosirophycidae</taxon>
        <taxon>Thalassiosirales</taxon>
        <taxon>Skeletonemataceae</taxon>
        <taxon>Skeletonema</taxon>
        <taxon>Skeletonema marinoi-dohrnii complex</taxon>
    </lineage>
</organism>
<evidence type="ECO:0000313" key="1">
    <source>
        <dbReference type="EMBL" id="KAK1741915.1"/>
    </source>
</evidence>
<gene>
    <name evidence="1" type="ORF">QTG54_007488</name>
</gene>
<name>A0AAD9DDM1_9STRA</name>
<sequence length="268" mass="30282">MNDFNACGCRRGLCREAKSGCEHHRRLRDVEVRTVMRPSSGIATINQNSQSKTSSHIRKDYSKKYTTQYPTQAQRVHYHEPVPVKVIGHPSLKIYKFQLPPHLLHLLDHIVNGCDDYAATLPGGWMTYLYSLTKQDIAVRDVPGMYKAATPIISYVKSTIKRMYNAEHVKIDRNQPHVLRYSAEGGCKHTGVELHHDKCSLTANIMMSRSNAYVGGATVKLEFGEFLIHPGNLVHAGVDIIQGTRTLMILFTHVEERVESRSVENTTL</sequence>
<evidence type="ECO:0008006" key="3">
    <source>
        <dbReference type="Google" id="ProtNLM"/>
    </source>
</evidence>
<accession>A0AAD9DDM1</accession>
<dbReference type="EMBL" id="JATAAI010000012">
    <property type="protein sequence ID" value="KAK1741915.1"/>
    <property type="molecule type" value="Genomic_DNA"/>
</dbReference>
<dbReference type="AlphaFoldDB" id="A0AAD9DDM1"/>
<dbReference type="Proteomes" id="UP001224775">
    <property type="component" value="Unassembled WGS sequence"/>
</dbReference>
<protein>
    <recommendedName>
        <fullName evidence="3">Fe2OG dioxygenase domain-containing protein</fullName>
    </recommendedName>
</protein>
<reference evidence="1" key="1">
    <citation type="submission" date="2023-06" db="EMBL/GenBank/DDBJ databases">
        <title>Survivors Of The Sea: Transcriptome response of Skeletonema marinoi to long-term dormancy.</title>
        <authorList>
            <person name="Pinder M.I.M."/>
            <person name="Kourtchenko O."/>
            <person name="Robertson E.K."/>
            <person name="Larsson T."/>
            <person name="Maumus F."/>
            <person name="Osuna-Cruz C.M."/>
            <person name="Vancaester E."/>
            <person name="Stenow R."/>
            <person name="Vandepoele K."/>
            <person name="Ploug H."/>
            <person name="Bruchert V."/>
            <person name="Godhe A."/>
            <person name="Topel M."/>
        </authorList>
    </citation>
    <scope>NUCLEOTIDE SEQUENCE</scope>
    <source>
        <strain evidence="1">R05AC</strain>
    </source>
</reference>
<keyword evidence="2" id="KW-1185">Reference proteome</keyword>